<dbReference type="Proteomes" id="UP000675781">
    <property type="component" value="Unassembled WGS sequence"/>
</dbReference>
<name>A0A941ENV2_9ACTN</name>
<dbReference type="Gene3D" id="2.60.40.10">
    <property type="entry name" value="Immunoglobulins"/>
    <property type="match status" value="1"/>
</dbReference>
<dbReference type="EMBL" id="JAGSOG010000066">
    <property type="protein sequence ID" value="MBR7834676.1"/>
    <property type="molecule type" value="Genomic_DNA"/>
</dbReference>
<comment type="caution">
    <text evidence="3">The sequence shown here is derived from an EMBL/GenBank/DDBJ whole genome shotgun (WGS) entry which is preliminary data.</text>
</comment>
<gene>
    <name evidence="3" type="ORF">KDL01_15485</name>
</gene>
<dbReference type="PROSITE" id="PS50093">
    <property type="entry name" value="PKD"/>
    <property type="match status" value="1"/>
</dbReference>
<dbReference type="SUPFAM" id="SSF49299">
    <property type="entry name" value="PKD domain"/>
    <property type="match status" value="1"/>
</dbReference>
<dbReference type="InterPro" id="IPR013783">
    <property type="entry name" value="Ig-like_fold"/>
</dbReference>
<accession>A0A941ENV2</accession>
<evidence type="ECO:0000313" key="3">
    <source>
        <dbReference type="EMBL" id="MBR7834676.1"/>
    </source>
</evidence>
<sequence>MPHSRRAATAALAMAVGMSTAVATAHADASNMLYVEQSVSTCTDSGTGTQAAPFCSITAAAKAVAPGDTVEIATGDYLGALDITAQGTAAAPITFEALGSVMILNAGGQTGPSLSFDGASYVTFEGNTGVDYPNVQHFLTAGVAVRDSSHVTVDGLDSEVSAAQPDAMVVSGASSDIVVTRDDLPNITVGPGGNGDVISTNVLAPAAAPYGISVSGSTNTDITSNSVVQVPASTDTIDVTDGSTGTNIQNNIIAYPATAASGGAEIAVDSSSTSGSVLDYNVAYPVYSTSTTGAFAQPAYSWADTTYADAAALYQATGQGQHDLNTNPRIAGQYTATQVYGPQVSSANSAAPGMLPTDIYGQSCAIDPTVAVSGTGTPDYCARGAAQPQFVTNFTPTIADTQSALGVEVGSGVTQYVIDSPETTKVAVVGLAIPAVSYTIDWGDGQSQTVQASSSAAVTPTQHTYAAAGTYTVTDTIHYTDGTSSTVTKSVTTAGSDYTPYGPARLLDTRKGIGAPKAEVATGSQVSLKVAGVGTIPAGVTAVAVNLTVTDTTANGYLSADGTATSTLNYLKGQTVANSAIVPVAADGTIQISNEGNAGGTADVIADVTGYFTQTTSAQYGSVPLDRILDTRHGVGAAQQQVPGDGGIPVTVAGLDGIPAGVSAVAVHVTVVNTAGNGWIAAEPDGAGTPTTSILNYLKGQTVSNTVIVPVAKDGKIELYNGGTTTPADLLADVSGYFSAAAPDAYVPVAPTRVWDSRHISGGAVPGNGTAAVELEGGDGSVAVSPYPASATLVANVTVTDTEGNGYLAVYPAGTTRPGISTLNYLKGQTVAVASMLGTAGAAQKATVYNQSTGSTDVIFDVFGYFDNE</sequence>
<reference evidence="3" key="1">
    <citation type="submission" date="2021-04" db="EMBL/GenBank/DDBJ databases">
        <title>Genome based classification of Actinospica acidithermotolerans sp. nov., an actinobacterium isolated from an Indonesian hot spring.</title>
        <authorList>
            <person name="Kusuma A.B."/>
            <person name="Putra K.E."/>
            <person name="Nafisah S."/>
            <person name="Loh J."/>
            <person name="Nouioui I."/>
            <person name="Goodfellow M."/>
        </authorList>
    </citation>
    <scope>NUCLEOTIDE SEQUENCE</scope>
    <source>
        <strain evidence="3">CSCA 57</strain>
    </source>
</reference>
<protein>
    <recommendedName>
        <fullName evidence="2">PKD domain-containing protein</fullName>
    </recommendedName>
</protein>
<feature type="domain" description="PKD" evidence="2">
    <location>
        <begin position="434"/>
        <end position="492"/>
    </location>
</feature>
<dbReference type="RefSeq" id="WP_212529195.1">
    <property type="nucleotide sequence ID" value="NZ_JAGSOG010000066.1"/>
</dbReference>
<dbReference type="InterPro" id="IPR011050">
    <property type="entry name" value="Pectin_lyase_fold/virulence"/>
</dbReference>
<dbReference type="InterPro" id="IPR012334">
    <property type="entry name" value="Pectin_lyas_fold"/>
</dbReference>
<evidence type="ECO:0000256" key="1">
    <source>
        <dbReference type="SAM" id="SignalP"/>
    </source>
</evidence>
<keyword evidence="4" id="KW-1185">Reference proteome</keyword>
<organism evidence="3 4">
    <name type="scientific">Actinospica durhamensis</name>
    <dbReference type="NCBI Taxonomy" id="1508375"/>
    <lineage>
        <taxon>Bacteria</taxon>
        <taxon>Bacillati</taxon>
        <taxon>Actinomycetota</taxon>
        <taxon>Actinomycetes</taxon>
        <taxon>Catenulisporales</taxon>
        <taxon>Actinospicaceae</taxon>
        <taxon>Actinospica</taxon>
    </lineage>
</organism>
<dbReference type="InterPro" id="IPR000601">
    <property type="entry name" value="PKD_dom"/>
</dbReference>
<feature type="signal peptide" evidence="1">
    <location>
        <begin position="1"/>
        <end position="27"/>
    </location>
</feature>
<feature type="chain" id="PRO_5038085757" description="PKD domain-containing protein" evidence="1">
    <location>
        <begin position="28"/>
        <end position="869"/>
    </location>
</feature>
<dbReference type="AlphaFoldDB" id="A0A941ENV2"/>
<evidence type="ECO:0000259" key="2">
    <source>
        <dbReference type="PROSITE" id="PS50093"/>
    </source>
</evidence>
<dbReference type="GO" id="GO:0005975">
    <property type="term" value="P:carbohydrate metabolic process"/>
    <property type="evidence" value="ECO:0007669"/>
    <property type="project" value="UniProtKB-ARBA"/>
</dbReference>
<evidence type="ECO:0000313" key="4">
    <source>
        <dbReference type="Proteomes" id="UP000675781"/>
    </source>
</evidence>
<dbReference type="Gene3D" id="2.160.20.10">
    <property type="entry name" value="Single-stranded right-handed beta-helix, Pectin lyase-like"/>
    <property type="match status" value="1"/>
</dbReference>
<keyword evidence="1" id="KW-0732">Signal</keyword>
<dbReference type="SUPFAM" id="SSF51126">
    <property type="entry name" value="Pectin lyase-like"/>
    <property type="match status" value="1"/>
</dbReference>
<proteinExistence type="predicted"/>
<dbReference type="InterPro" id="IPR035986">
    <property type="entry name" value="PKD_dom_sf"/>
</dbReference>